<dbReference type="Pfam" id="PF05930">
    <property type="entry name" value="Phage_AlpA"/>
    <property type="match status" value="1"/>
</dbReference>
<dbReference type="AlphaFoldDB" id="A0AB39AN58"/>
<proteinExistence type="predicted"/>
<gene>
    <name evidence="1" type="ORF">ABZP26_12210</name>
</gene>
<dbReference type="SUPFAM" id="SSF46955">
    <property type="entry name" value="Putative DNA-binding domain"/>
    <property type="match status" value="1"/>
</dbReference>
<dbReference type="RefSeq" id="WP_368484987.1">
    <property type="nucleotide sequence ID" value="NZ_CP162514.1"/>
</dbReference>
<reference evidence="1" key="1">
    <citation type="submission" date="2024-07" db="EMBL/GenBank/DDBJ databases">
        <authorList>
            <person name="Jiang Y."/>
            <person name="Qin Q."/>
        </authorList>
    </citation>
    <scope>NUCLEOTIDE SEQUENCE</scope>
    <source>
        <strain evidence="1">SD03</strain>
    </source>
</reference>
<protein>
    <submittedName>
        <fullName evidence="1">Helix-turn-helix transcriptional regulator</fullName>
    </submittedName>
</protein>
<accession>A0AB39AN58</accession>
<sequence>MIDRILKQREVVKITGMSRPTIWRKEKLGLFPARRDLGARSVGWLESEVKAWMESLPCVEHDEEAA</sequence>
<dbReference type="PANTHER" id="PTHR36154:SF1">
    <property type="entry name" value="DNA-BINDING TRANSCRIPTIONAL ACTIVATOR ALPA"/>
    <property type="match status" value="1"/>
</dbReference>
<organism evidence="1">
    <name type="scientific">Pseudoalteromonas sp. SD03</name>
    <dbReference type="NCBI Taxonomy" id="3231719"/>
    <lineage>
        <taxon>Bacteria</taxon>
        <taxon>Pseudomonadati</taxon>
        <taxon>Pseudomonadota</taxon>
        <taxon>Gammaproteobacteria</taxon>
        <taxon>Alteromonadales</taxon>
        <taxon>Pseudoalteromonadaceae</taxon>
        <taxon>Pseudoalteromonas</taxon>
    </lineage>
</organism>
<dbReference type="PANTHER" id="PTHR36154">
    <property type="entry name" value="DNA-BINDING TRANSCRIPTIONAL ACTIVATOR ALPA"/>
    <property type="match status" value="1"/>
</dbReference>
<evidence type="ECO:0000313" key="1">
    <source>
        <dbReference type="EMBL" id="XDH86819.1"/>
    </source>
</evidence>
<dbReference type="InterPro" id="IPR009061">
    <property type="entry name" value="DNA-bd_dom_put_sf"/>
</dbReference>
<dbReference type="Gene3D" id="1.10.238.160">
    <property type="match status" value="1"/>
</dbReference>
<dbReference type="EMBL" id="CP162514">
    <property type="protein sequence ID" value="XDH86819.1"/>
    <property type="molecule type" value="Genomic_DNA"/>
</dbReference>
<name>A0AB39AN58_9GAMM</name>
<dbReference type="InterPro" id="IPR052931">
    <property type="entry name" value="Prophage_regulatory_activator"/>
</dbReference>
<dbReference type="InterPro" id="IPR010260">
    <property type="entry name" value="AlpA"/>
</dbReference>